<dbReference type="HOGENOM" id="CLU_014386_0_0_6"/>
<dbReference type="NCBIfam" id="NF040606">
    <property type="entry name" value="CytoC_perox"/>
    <property type="match status" value="1"/>
</dbReference>
<evidence type="ECO:0000313" key="1">
    <source>
        <dbReference type="EMBL" id="ABE53894.1"/>
    </source>
</evidence>
<keyword evidence="2" id="KW-1185">Reference proteome</keyword>
<dbReference type="STRING" id="318161.Sden_0604"/>
<dbReference type="InterPro" id="IPR051395">
    <property type="entry name" value="Cytochrome_c_Peroxidase/MauG"/>
</dbReference>
<dbReference type="AlphaFoldDB" id="Q12RN2"/>
<evidence type="ECO:0000313" key="2">
    <source>
        <dbReference type="Proteomes" id="UP000001982"/>
    </source>
</evidence>
<dbReference type="Pfam" id="PF21419">
    <property type="entry name" value="RoxA-like_Cyt-c"/>
    <property type="match status" value="1"/>
</dbReference>
<dbReference type="OrthoDB" id="417271at2"/>
<dbReference type="GO" id="GO:0004130">
    <property type="term" value="F:cytochrome-c peroxidase activity"/>
    <property type="evidence" value="ECO:0007669"/>
    <property type="project" value="TreeGrafter"/>
</dbReference>
<dbReference type="Gene3D" id="1.10.760.10">
    <property type="entry name" value="Cytochrome c-like domain"/>
    <property type="match status" value="1"/>
</dbReference>
<dbReference type="KEGG" id="sdn:Sden_0604"/>
<dbReference type="eggNOG" id="COG1621">
    <property type="taxonomic scope" value="Bacteria"/>
</dbReference>
<name>Q12RN2_SHEDO</name>
<dbReference type="PANTHER" id="PTHR30600">
    <property type="entry name" value="CYTOCHROME C PEROXIDASE-RELATED"/>
    <property type="match status" value="1"/>
</dbReference>
<dbReference type="Proteomes" id="UP000001982">
    <property type="component" value="Chromosome"/>
</dbReference>
<dbReference type="SUPFAM" id="SSF46626">
    <property type="entry name" value="Cytochrome c"/>
    <property type="match status" value="1"/>
</dbReference>
<dbReference type="EMBL" id="CP000302">
    <property type="protein sequence ID" value="ABE53894.1"/>
    <property type="molecule type" value="Genomic_DNA"/>
</dbReference>
<organism evidence="1 2">
    <name type="scientific">Shewanella denitrificans (strain OS217 / ATCC BAA-1090 / DSM 15013)</name>
    <dbReference type="NCBI Taxonomy" id="318161"/>
    <lineage>
        <taxon>Bacteria</taxon>
        <taxon>Pseudomonadati</taxon>
        <taxon>Pseudomonadota</taxon>
        <taxon>Gammaproteobacteria</taxon>
        <taxon>Alteromonadales</taxon>
        <taxon>Shewanellaceae</taxon>
        <taxon>Shewanella</taxon>
    </lineage>
</organism>
<proteinExistence type="predicted"/>
<dbReference type="InterPro" id="IPR047758">
    <property type="entry name" value="CytoC_perox"/>
</dbReference>
<dbReference type="GO" id="GO:0020037">
    <property type="term" value="F:heme binding"/>
    <property type="evidence" value="ECO:0007669"/>
    <property type="project" value="InterPro"/>
</dbReference>
<accession>Q12RN2</accession>
<reference evidence="1 2" key="1">
    <citation type="submission" date="2006-03" db="EMBL/GenBank/DDBJ databases">
        <title>Complete sequence of Shewanella denitrificans OS217.</title>
        <authorList>
            <consortium name="US DOE Joint Genome Institute"/>
            <person name="Copeland A."/>
            <person name="Lucas S."/>
            <person name="Lapidus A."/>
            <person name="Barry K."/>
            <person name="Detter J.C."/>
            <person name="Glavina del Rio T."/>
            <person name="Hammon N."/>
            <person name="Israni S."/>
            <person name="Dalin E."/>
            <person name="Tice H."/>
            <person name="Pitluck S."/>
            <person name="Brettin T."/>
            <person name="Bruce D."/>
            <person name="Han C."/>
            <person name="Tapia R."/>
            <person name="Gilna P."/>
            <person name="Kiss H."/>
            <person name="Schmutz J."/>
            <person name="Larimer F."/>
            <person name="Land M."/>
            <person name="Hauser L."/>
            <person name="Kyrpides N."/>
            <person name="Lykidis A."/>
            <person name="Richardson P."/>
        </authorList>
    </citation>
    <scope>NUCLEOTIDE SEQUENCE [LARGE SCALE GENOMIC DNA]</scope>
    <source>
        <strain evidence="2">OS217 / ATCC BAA-1090 / DSM 15013</strain>
    </source>
</reference>
<dbReference type="InterPro" id="IPR036909">
    <property type="entry name" value="Cyt_c-like_dom_sf"/>
</dbReference>
<protein>
    <recommendedName>
        <fullName evidence="3">Cytochrome c domain-containing protein</fullName>
    </recommendedName>
</protein>
<evidence type="ECO:0008006" key="3">
    <source>
        <dbReference type="Google" id="ProtNLM"/>
    </source>
</evidence>
<sequence length="386" mass="42595">MQYDASIMQPLVRNVGESIGVSAQVDMLSPKDEGRFQSSVPIENMVWIENFLKGEAFNQGLTAPAWPFEPISESDENYKFGKDLYQQRCQGCHLPVISDPALLAHLTPIEYRQDGQRLQTEEKVLDLVIIPQQDIGTDPAQGNILKTRLIDTSGKEQGRTDRQTSGLGLDAVLCSLDTQQVLNNQLFESENPQNVDLINGIKMSDGGDANFALALGSTVEQTILAWYKENVISDPKLIEKLSGGRPNCLQAGQGYKARPLNGVWATAPYLHNGSVATIKDLICNTQQQRPKFVLLGDIRFDADNLGLYQAPKLQNIAKQTLATGKLYTDEGYFILDTSLGGNSNQGHSFSDEFNPALPHNKQSTGVIGEKFTDKECEAILDYLKMI</sequence>
<dbReference type="PANTHER" id="PTHR30600:SF9">
    <property type="entry name" value="BLR7738 PROTEIN"/>
    <property type="match status" value="1"/>
</dbReference>
<gene>
    <name evidence="1" type="ordered locus">Sden_0604</name>
</gene>
<dbReference type="GO" id="GO:0009055">
    <property type="term" value="F:electron transfer activity"/>
    <property type="evidence" value="ECO:0007669"/>
    <property type="project" value="InterPro"/>
</dbReference>